<organism evidence="4 5">
    <name type="scientific">Ornithinimicrobium pratense</name>
    <dbReference type="NCBI Taxonomy" id="2593973"/>
    <lineage>
        <taxon>Bacteria</taxon>
        <taxon>Bacillati</taxon>
        <taxon>Actinomycetota</taxon>
        <taxon>Actinomycetes</taxon>
        <taxon>Micrococcales</taxon>
        <taxon>Ornithinimicrobiaceae</taxon>
        <taxon>Ornithinimicrobium</taxon>
    </lineage>
</organism>
<dbReference type="Proteomes" id="UP000326546">
    <property type="component" value="Chromosome"/>
</dbReference>
<dbReference type="Pfam" id="PF13231">
    <property type="entry name" value="PMT_2"/>
    <property type="match status" value="1"/>
</dbReference>
<evidence type="ECO:0000259" key="3">
    <source>
        <dbReference type="Pfam" id="PF13231"/>
    </source>
</evidence>
<gene>
    <name evidence="4" type="ORF">FY030_15720</name>
</gene>
<dbReference type="InterPro" id="IPR038731">
    <property type="entry name" value="RgtA/B/C-like"/>
</dbReference>
<feature type="transmembrane region" description="Helical" evidence="2">
    <location>
        <begin position="43"/>
        <end position="63"/>
    </location>
</feature>
<feature type="transmembrane region" description="Helical" evidence="2">
    <location>
        <begin position="299"/>
        <end position="316"/>
    </location>
</feature>
<feature type="transmembrane region" description="Helical" evidence="2">
    <location>
        <begin position="262"/>
        <end position="287"/>
    </location>
</feature>
<evidence type="ECO:0000313" key="4">
    <source>
        <dbReference type="EMBL" id="QFG69961.1"/>
    </source>
</evidence>
<feature type="transmembrane region" description="Helical" evidence="2">
    <location>
        <begin position="102"/>
        <end position="123"/>
    </location>
</feature>
<evidence type="ECO:0000256" key="1">
    <source>
        <dbReference type="SAM" id="MobiDB-lite"/>
    </source>
</evidence>
<accession>A0A5J6V9S7</accession>
<dbReference type="GO" id="GO:0016740">
    <property type="term" value="F:transferase activity"/>
    <property type="evidence" value="ECO:0007669"/>
    <property type="project" value="UniProtKB-KW"/>
</dbReference>
<feature type="transmembrane region" description="Helical" evidence="2">
    <location>
        <begin position="191"/>
        <end position="211"/>
    </location>
</feature>
<feature type="transmembrane region" description="Helical" evidence="2">
    <location>
        <begin position="144"/>
        <end position="171"/>
    </location>
</feature>
<dbReference type="KEGG" id="serw:FY030_15720"/>
<keyword evidence="2" id="KW-0812">Transmembrane</keyword>
<keyword evidence="5" id="KW-1185">Reference proteome</keyword>
<dbReference type="OrthoDB" id="5166595at2"/>
<name>A0A5J6V9S7_9MICO</name>
<dbReference type="AlphaFoldDB" id="A0A5J6V9S7"/>
<feature type="transmembrane region" description="Helical" evidence="2">
    <location>
        <begin position="223"/>
        <end position="242"/>
    </location>
</feature>
<keyword evidence="4" id="KW-0808">Transferase</keyword>
<feature type="region of interest" description="Disordered" evidence="1">
    <location>
        <begin position="1"/>
        <end position="37"/>
    </location>
</feature>
<protein>
    <submittedName>
        <fullName evidence="4">Glycosyltransferase family 39 protein</fullName>
    </submittedName>
</protein>
<dbReference type="EMBL" id="CP044427">
    <property type="protein sequence ID" value="QFG69961.1"/>
    <property type="molecule type" value="Genomic_DNA"/>
</dbReference>
<sequence length="508" mass="54561">MAGPGEERVTAAGPGSTSGATGAAGAGTTGATPRQRPVGPLRVAAAPMIAITILLLAVAPRYGPHWDELYFGMLPLHWWYVDQPPLTVWLSWLATQLSDAIWVQRLPAVTAAALGAFVAGLYPRVLGAGPRAQRLAAWAHAFTVYPLMMGHIFTTAAIDLLAWQVVILLVLRATAGHPRSLVWAGTIAGLAAWNKLLVVVLLVALFVGLLLTDRQLLRTRHTVIGVVLFGLLAAPQGLAQLLNGMPMAQVSAGLVEAQGDLVRLTLVPTLFLFVGPPLLLVWVAGLVDPWRTPGGPGRFLLPTLLLLVAWTLANPAQPHYPAGALLPALAMGWASPRLRARWSPAKRQGVIAANAVMASLVCLPLLPATDPWLSLQSRINPTIRDQVGWLDYVDQVREVRREGEAVITDTYALAGALHRYGSPEEQARVHSGHNALWDLGPPRGDRVLLVGEHAVAQSAAFRTCTPAGTLQARPVAHPQLIGPPMLHCEEPVTDWQTVWPQFRRLSGW</sequence>
<evidence type="ECO:0000256" key="2">
    <source>
        <dbReference type="SAM" id="Phobius"/>
    </source>
</evidence>
<proteinExistence type="predicted"/>
<feature type="compositionally biased region" description="Low complexity" evidence="1">
    <location>
        <begin position="10"/>
        <end position="21"/>
    </location>
</feature>
<evidence type="ECO:0000313" key="5">
    <source>
        <dbReference type="Proteomes" id="UP000326546"/>
    </source>
</evidence>
<reference evidence="4 5" key="1">
    <citation type="submission" date="2019-09" db="EMBL/GenBank/DDBJ databases">
        <title>Serinicoccus pratensis sp. nov., isolated from meadow soil.</title>
        <authorList>
            <person name="Zhang W."/>
        </authorList>
    </citation>
    <scope>NUCLEOTIDE SEQUENCE [LARGE SCALE GENOMIC DNA]</scope>
    <source>
        <strain evidence="4 5">W204</strain>
    </source>
</reference>
<keyword evidence="2" id="KW-0472">Membrane</keyword>
<keyword evidence="2" id="KW-1133">Transmembrane helix</keyword>
<feature type="domain" description="Glycosyltransferase RgtA/B/C/D-like" evidence="3">
    <location>
        <begin position="82"/>
        <end position="235"/>
    </location>
</feature>